<dbReference type="SUPFAM" id="SSF56059">
    <property type="entry name" value="Glutathione synthetase ATP-binding domain-like"/>
    <property type="match status" value="1"/>
</dbReference>
<evidence type="ECO:0000259" key="1">
    <source>
        <dbReference type="Pfam" id="PF14397"/>
    </source>
</evidence>
<proteinExistence type="predicted"/>
<name>A0A374P5T5_9FIRM</name>
<organism evidence="2 3">
    <name type="scientific">Hungatella hathewayi</name>
    <dbReference type="NCBI Taxonomy" id="154046"/>
    <lineage>
        <taxon>Bacteria</taxon>
        <taxon>Bacillati</taxon>
        <taxon>Bacillota</taxon>
        <taxon>Clostridia</taxon>
        <taxon>Lachnospirales</taxon>
        <taxon>Lachnospiraceae</taxon>
        <taxon>Hungatella</taxon>
    </lineage>
</organism>
<dbReference type="InterPro" id="IPR039523">
    <property type="entry name" value="RimK-rel_E_lig_ATP-grasp"/>
</dbReference>
<dbReference type="EMBL" id="QSON01000007">
    <property type="protein sequence ID" value="RGJ02831.1"/>
    <property type="molecule type" value="Genomic_DNA"/>
</dbReference>
<dbReference type="RefSeq" id="WP_118033191.1">
    <property type="nucleotide sequence ID" value="NZ_QSON01000007.1"/>
</dbReference>
<dbReference type="Pfam" id="PF14397">
    <property type="entry name" value="ATPgrasp_ST"/>
    <property type="match status" value="1"/>
</dbReference>
<comment type="caution">
    <text evidence="2">The sequence shown here is derived from an EMBL/GenBank/DDBJ whole genome shotgun (WGS) entry which is preliminary data.</text>
</comment>
<sequence length="383" mass="44324">MQVVDNIKSMYFIKKIRKVKGKRYALRNMLSAKTVGQLEKHPEQIETKIAEHLNNFPILKKALYKEINKAFIQSEIINENSIDKEKLKLDIIYCYIAYGYSVNEYLCYGFVDKTQKERREFISDRESVCLGLKLNDVDAMMIFSDKMKTYEKFKNYYRREAISICSVNDYSIFDEFCNRHHRFVKKNVKESCGRSVEMIDIEELKKTTRSLFDNFLAEGKTILEEIVSQNTRIGAFNSSSVNTIRCITLNINGKIKIPYCFLKVGRKGSFIDNGASGGILVGINCDSGKLETLGVDEYGHRYLQHPDSGIVFQGFQIPDWNEMLKMCREMSKQIPKVRLIGWDLAYTDYGWVLIEGNSLTELIGPQGTWQRGIRNEIEILIKS</sequence>
<evidence type="ECO:0000313" key="2">
    <source>
        <dbReference type="EMBL" id="RGJ02831.1"/>
    </source>
</evidence>
<dbReference type="AlphaFoldDB" id="A0A374P5T5"/>
<reference evidence="2 3" key="1">
    <citation type="submission" date="2018-08" db="EMBL/GenBank/DDBJ databases">
        <title>A genome reference for cultivated species of the human gut microbiota.</title>
        <authorList>
            <person name="Zou Y."/>
            <person name="Xue W."/>
            <person name="Luo G."/>
        </authorList>
    </citation>
    <scope>NUCLEOTIDE SEQUENCE [LARGE SCALE GENOMIC DNA]</scope>
    <source>
        <strain evidence="2 3">TM09-12</strain>
    </source>
</reference>
<evidence type="ECO:0000313" key="3">
    <source>
        <dbReference type="Proteomes" id="UP000263014"/>
    </source>
</evidence>
<feature type="domain" description="Alpha-L-glutamate ligase-related protein ATP-grasp" evidence="1">
    <location>
        <begin position="171"/>
        <end position="377"/>
    </location>
</feature>
<accession>A0A374P5T5</accession>
<gene>
    <name evidence="2" type="ORF">DXD79_16940</name>
</gene>
<dbReference type="Proteomes" id="UP000263014">
    <property type="component" value="Unassembled WGS sequence"/>
</dbReference>
<protein>
    <recommendedName>
        <fullName evidence="1">Alpha-L-glutamate ligase-related protein ATP-grasp domain-containing protein</fullName>
    </recommendedName>
</protein>